<reference evidence="9 10" key="1">
    <citation type="submission" date="2017-10" db="EMBL/GenBank/DDBJ databases">
        <title>Sequencing the genomes of 1000 actinobacteria strains.</title>
        <authorList>
            <person name="Klenk H.-P."/>
        </authorList>
    </citation>
    <scope>NUCLEOTIDE SEQUENCE [LARGE SCALE GENOMIC DNA]</scope>
    <source>
        <strain evidence="9 10">DSM 46092</strain>
    </source>
</reference>
<evidence type="ECO:0000313" key="9">
    <source>
        <dbReference type="EMBL" id="PFG46511.1"/>
    </source>
</evidence>
<feature type="transmembrane region" description="Helical" evidence="7">
    <location>
        <begin position="180"/>
        <end position="198"/>
    </location>
</feature>
<dbReference type="Gene3D" id="3.10.20.90">
    <property type="entry name" value="Phosphatidylinositol 3-kinase Catalytic Subunit, Chain A, domain 1"/>
    <property type="match status" value="1"/>
</dbReference>
<dbReference type="InterPro" id="IPR044049">
    <property type="entry name" value="EccD_transm"/>
</dbReference>
<name>A0A2A9F6X1_9PSEU</name>
<evidence type="ECO:0000256" key="1">
    <source>
        <dbReference type="ARBA" id="ARBA00004651"/>
    </source>
</evidence>
<dbReference type="Proteomes" id="UP000243542">
    <property type="component" value="Unassembled WGS sequence"/>
</dbReference>
<evidence type="ECO:0000256" key="7">
    <source>
        <dbReference type="SAM" id="Phobius"/>
    </source>
</evidence>
<dbReference type="PIRSF" id="PIRSF017804">
    <property type="entry name" value="Secretion_EccD1"/>
    <property type="match status" value="1"/>
</dbReference>
<sequence>MSAPAGLAGSTRRVTIVTPRARVDVALPQQSTFAELVPQLVRLAGATGQAPAEHPGWVLSRLGGASLALGLTVAAAQVRDGEVLHLTPRERPRGPLLFDDVVDSIASVGESTSTTWGPKIARRTGIAAAAVLLLAGGVLVQAATEGSVLAPICTGLLALVLLLAGGALSRAYGDSGAGAAGVLAGVGVALLAGMSVLPPNPLFSLKAGPLAAGLAAVTVYGVLAAVTVADRLPFFVAVTGAAAIGAIATGIVLVAGVRPMAAAAVTAVLATALAAAAPMLALRLGRLPLPRVPDDMESFRANEQPSLGADMAGRTTHAQALLTGLLVALGLVVAGSAAVLATGGAWEAGLAALVGSAWLQRSRSYAGRTQRLVLAGFGLLTLLGAGGWLIASGQRVALLTAGLAVVLAAVVCLAYATRVARGVRSPYWSRVLDVAEFLVLLALVPFVAMVAGVYEVVGG</sequence>
<evidence type="ECO:0000313" key="10">
    <source>
        <dbReference type="Proteomes" id="UP000243542"/>
    </source>
</evidence>
<gene>
    <name evidence="9" type="ORF">ATK36_1493</name>
</gene>
<evidence type="ECO:0000256" key="6">
    <source>
        <dbReference type="ARBA" id="ARBA00023136"/>
    </source>
</evidence>
<evidence type="ECO:0000259" key="8">
    <source>
        <dbReference type="Pfam" id="PF19053"/>
    </source>
</evidence>
<keyword evidence="6 7" id="KW-0472">Membrane</keyword>
<feature type="transmembrane region" description="Helical" evidence="7">
    <location>
        <begin position="149"/>
        <end position="168"/>
    </location>
</feature>
<accession>A0A2A9F6X1</accession>
<keyword evidence="5 7" id="KW-1133">Transmembrane helix</keyword>
<dbReference type="EMBL" id="PDJK01000002">
    <property type="protein sequence ID" value="PFG46511.1"/>
    <property type="molecule type" value="Genomic_DNA"/>
</dbReference>
<dbReference type="InterPro" id="IPR006707">
    <property type="entry name" value="T7SS_EccD"/>
</dbReference>
<comment type="caution">
    <text evidence="9">The sequence shown here is derived from an EMBL/GenBank/DDBJ whole genome shotgun (WGS) entry which is preliminary data.</text>
</comment>
<evidence type="ECO:0000256" key="4">
    <source>
        <dbReference type="ARBA" id="ARBA00022692"/>
    </source>
</evidence>
<proteinExistence type="inferred from homology"/>
<dbReference type="NCBIfam" id="TIGR03920">
    <property type="entry name" value="T7SS_EccD"/>
    <property type="match status" value="1"/>
</dbReference>
<evidence type="ECO:0000256" key="3">
    <source>
        <dbReference type="ARBA" id="ARBA00022475"/>
    </source>
</evidence>
<comment type="subcellular location">
    <subcellularLocation>
        <location evidence="1">Cell membrane</location>
        <topology evidence="1">Multi-pass membrane protein</topology>
    </subcellularLocation>
</comment>
<dbReference type="GO" id="GO:0005886">
    <property type="term" value="C:plasma membrane"/>
    <property type="evidence" value="ECO:0007669"/>
    <property type="project" value="UniProtKB-SubCell"/>
</dbReference>
<keyword evidence="4 7" id="KW-0812">Transmembrane</keyword>
<feature type="transmembrane region" description="Helical" evidence="7">
    <location>
        <begin position="261"/>
        <end position="282"/>
    </location>
</feature>
<evidence type="ECO:0000256" key="2">
    <source>
        <dbReference type="ARBA" id="ARBA00006162"/>
    </source>
</evidence>
<keyword evidence="3" id="KW-1003">Cell membrane</keyword>
<dbReference type="Pfam" id="PF19053">
    <property type="entry name" value="EccD"/>
    <property type="match status" value="1"/>
</dbReference>
<dbReference type="RefSeq" id="WP_098510566.1">
    <property type="nucleotide sequence ID" value="NZ_JBIAKZ010000023.1"/>
</dbReference>
<comment type="similarity">
    <text evidence="2">Belongs to the EccD/Snm4 family.</text>
</comment>
<feature type="transmembrane region" description="Helical" evidence="7">
    <location>
        <begin position="396"/>
        <end position="416"/>
    </location>
</feature>
<keyword evidence="10" id="KW-1185">Reference proteome</keyword>
<evidence type="ECO:0000256" key="5">
    <source>
        <dbReference type="ARBA" id="ARBA00022989"/>
    </source>
</evidence>
<feature type="domain" description="EccD-like transmembrane" evidence="8">
    <location>
        <begin position="121"/>
        <end position="457"/>
    </location>
</feature>
<feature type="transmembrane region" description="Helical" evidence="7">
    <location>
        <begin position="125"/>
        <end position="143"/>
    </location>
</feature>
<feature type="transmembrane region" description="Helical" evidence="7">
    <location>
        <begin position="234"/>
        <end position="255"/>
    </location>
</feature>
<organism evidence="9 10">
    <name type="scientific">Amycolatopsis sulphurea</name>
    <dbReference type="NCBI Taxonomy" id="76022"/>
    <lineage>
        <taxon>Bacteria</taxon>
        <taxon>Bacillati</taxon>
        <taxon>Actinomycetota</taxon>
        <taxon>Actinomycetes</taxon>
        <taxon>Pseudonocardiales</taxon>
        <taxon>Pseudonocardiaceae</taxon>
        <taxon>Amycolatopsis</taxon>
    </lineage>
</organism>
<feature type="transmembrane region" description="Helical" evidence="7">
    <location>
        <begin position="437"/>
        <end position="457"/>
    </location>
</feature>
<feature type="transmembrane region" description="Helical" evidence="7">
    <location>
        <begin position="372"/>
        <end position="390"/>
    </location>
</feature>
<feature type="transmembrane region" description="Helical" evidence="7">
    <location>
        <begin position="210"/>
        <end position="229"/>
    </location>
</feature>
<dbReference type="InterPro" id="IPR024962">
    <property type="entry name" value="YukD-like"/>
</dbReference>
<feature type="transmembrane region" description="Helical" evidence="7">
    <location>
        <begin position="320"/>
        <end position="338"/>
    </location>
</feature>
<protein>
    <submittedName>
        <fullName evidence="9">Type VII secretion integral membrane protein EccD</fullName>
    </submittedName>
</protein>
<dbReference type="Pfam" id="PF08817">
    <property type="entry name" value="YukD"/>
    <property type="match status" value="1"/>
</dbReference>
<dbReference type="AlphaFoldDB" id="A0A2A9F6X1"/>